<dbReference type="Proteomes" id="UP000222975">
    <property type="component" value="Segment"/>
</dbReference>
<reference evidence="2" key="1">
    <citation type="submission" date="2016-03" db="EMBL/GenBank/DDBJ databases">
        <authorList>
            <person name="Sharma R."/>
            <person name="Simister A.R."/>
            <person name="Berg J.A."/>
            <person name="Jensen G.L."/>
            <person name="Keele B.R."/>
            <person name="Ward M.E.H."/>
            <person name="Breakwell D.P."/>
            <person name="Hope S."/>
            <person name="Grose J.H."/>
        </authorList>
    </citation>
    <scope>NUCLEOTIDE SEQUENCE [LARGE SCALE GENOMIC DNA]</scope>
</reference>
<gene>
    <name evidence="1" type="ORF">SIMMY50_96</name>
</gene>
<organism evidence="1 2">
    <name type="scientific">Erwinia phage vB_EamM_Simmy50</name>
    <dbReference type="NCBI Taxonomy" id="1815988"/>
    <lineage>
        <taxon>Viruses</taxon>
        <taxon>Duplodnaviria</taxon>
        <taxon>Heunggongvirae</taxon>
        <taxon>Uroviricota</taxon>
        <taxon>Caudoviricetes</taxon>
        <taxon>Chimalliviridae</taxon>
        <taxon>Agricanvirus</taxon>
        <taxon>Agricanvirus simmy50</taxon>
    </lineage>
</organism>
<evidence type="ECO:0000313" key="2">
    <source>
        <dbReference type="Proteomes" id="UP000222975"/>
    </source>
</evidence>
<dbReference type="EMBL" id="KU886223">
    <property type="protein sequence ID" value="ANH51558.1"/>
    <property type="molecule type" value="Genomic_DNA"/>
</dbReference>
<sequence>MANKSVIGVIKYSRVDSKDTWTVYQHGKHVELFQKAFQHPIEAFKLRDISKVGRPEVSHVSGHYPIVDNPSIRVFYEDGSIGVGAGALINIMLQQYQLTE</sequence>
<evidence type="ECO:0000313" key="1">
    <source>
        <dbReference type="EMBL" id="ANH51558.1"/>
    </source>
</evidence>
<accession>A0A173GDJ7</accession>
<proteinExistence type="predicted"/>
<keyword evidence="2" id="KW-1185">Reference proteome</keyword>
<protein>
    <submittedName>
        <fullName evidence="1">Uncharacterized protein</fullName>
    </submittedName>
</protein>
<name>A0A173GDJ7_9CAUD</name>